<name>A0A6N0HS32_9GAMM</name>
<feature type="compositionally biased region" description="Basic and acidic residues" evidence="1">
    <location>
        <begin position="24"/>
        <end position="36"/>
    </location>
</feature>
<dbReference type="EMBL" id="CP054491">
    <property type="protein sequence ID" value="QKQ25205.1"/>
    <property type="molecule type" value="Genomic_DNA"/>
</dbReference>
<feature type="signal peptide" evidence="2">
    <location>
        <begin position="1"/>
        <end position="21"/>
    </location>
</feature>
<feature type="region of interest" description="Disordered" evidence="1">
    <location>
        <begin position="121"/>
        <end position="146"/>
    </location>
</feature>
<reference evidence="3 4" key="1">
    <citation type="submission" date="2020-05" db="EMBL/GenBank/DDBJ databases">
        <title>Horizontal transmission and recombination maintain forever young bacterial symbiont genomes.</title>
        <authorList>
            <person name="Russell S.L."/>
            <person name="Pepper-Tunick E."/>
            <person name="Svedberg J."/>
            <person name="Byrne A."/>
            <person name="Ruelas Castillo J."/>
            <person name="Vollmers C."/>
            <person name="Beinart R.A."/>
            <person name="Corbett-Detig R."/>
        </authorList>
    </citation>
    <scope>NUCLEOTIDE SEQUENCE [LARGE SCALE GENOMIC DNA]</scope>
    <source>
        <strain evidence="3">Santa_Monica_outfall</strain>
    </source>
</reference>
<accession>A0A6N0HS32</accession>
<dbReference type="RefSeq" id="WP_174672622.1">
    <property type="nucleotide sequence ID" value="NZ_CP054491.1"/>
</dbReference>
<evidence type="ECO:0000256" key="1">
    <source>
        <dbReference type="SAM" id="MobiDB-lite"/>
    </source>
</evidence>
<organism evidence="3 4">
    <name type="scientific">Candidatus Reidiella endopervernicosa</name>
    <dbReference type="NCBI Taxonomy" id="2738883"/>
    <lineage>
        <taxon>Bacteria</taxon>
        <taxon>Pseudomonadati</taxon>
        <taxon>Pseudomonadota</taxon>
        <taxon>Gammaproteobacteria</taxon>
        <taxon>Candidatus Reidiella</taxon>
    </lineage>
</organism>
<dbReference type="AlphaFoldDB" id="A0A6N0HS32"/>
<feature type="compositionally biased region" description="Basic residues" evidence="1">
    <location>
        <begin position="122"/>
        <end position="133"/>
    </location>
</feature>
<dbReference type="KEGG" id="rev:HUE57_02040"/>
<dbReference type="Proteomes" id="UP000509658">
    <property type="component" value="Chromosome"/>
</dbReference>
<protein>
    <recommendedName>
        <fullName evidence="5">Spy/CpxP family protein refolding chaperone</fullName>
    </recommendedName>
</protein>
<keyword evidence="2" id="KW-0732">Signal</keyword>
<evidence type="ECO:0000313" key="3">
    <source>
        <dbReference type="EMBL" id="QKQ25205.1"/>
    </source>
</evidence>
<evidence type="ECO:0000256" key="2">
    <source>
        <dbReference type="SAM" id="SignalP"/>
    </source>
</evidence>
<feature type="chain" id="PRO_5027019738" description="Spy/CpxP family protein refolding chaperone" evidence="2">
    <location>
        <begin position="22"/>
        <end position="146"/>
    </location>
</feature>
<evidence type="ECO:0000313" key="4">
    <source>
        <dbReference type="Proteomes" id="UP000509658"/>
    </source>
</evidence>
<gene>
    <name evidence="3" type="ORF">HUE57_02040</name>
</gene>
<feature type="compositionally biased region" description="Polar residues" evidence="1">
    <location>
        <begin position="37"/>
        <end position="48"/>
    </location>
</feature>
<evidence type="ECO:0008006" key="5">
    <source>
        <dbReference type="Google" id="ProtNLM"/>
    </source>
</evidence>
<keyword evidence="4" id="KW-1185">Reference proteome</keyword>
<feature type="region of interest" description="Disordered" evidence="1">
    <location>
        <begin position="24"/>
        <end position="54"/>
    </location>
</feature>
<proteinExistence type="predicted"/>
<sequence length="146" mass="17039">MKSKQSTLLLMLCLLTLPSMARPPAHDSIDKTRDCQPSETCHSTQQQRSQERMPEILSLRDEQVEEVMNILERSHEKRHALQRRDKEQRQLLHEETVEALKPLLNEQQLARFVGFTAGMRMAHQRPPKNRRDRSAKIHGQTNSSDH</sequence>